<organism evidence="5 6">
    <name type="scientific">Chlorobaculum limnaeum</name>
    <dbReference type="NCBI Taxonomy" id="274537"/>
    <lineage>
        <taxon>Bacteria</taxon>
        <taxon>Pseudomonadati</taxon>
        <taxon>Chlorobiota</taxon>
        <taxon>Chlorobiia</taxon>
        <taxon>Chlorobiales</taxon>
        <taxon>Chlorobiaceae</taxon>
        <taxon>Chlorobaculum</taxon>
    </lineage>
</organism>
<accession>A0A1D8D9R6</accession>
<feature type="region of interest" description="Disordered" evidence="2">
    <location>
        <begin position="25"/>
        <end position="49"/>
    </location>
</feature>
<evidence type="ECO:0000256" key="2">
    <source>
        <dbReference type="SAM" id="MobiDB-lite"/>
    </source>
</evidence>
<dbReference type="RefSeq" id="WP_069810880.1">
    <property type="nucleotide sequence ID" value="NZ_CP017305.1"/>
</dbReference>
<protein>
    <recommendedName>
        <fullName evidence="4">Outer membrane protein beta-barrel domain-containing protein</fullName>
    </recommendedName>
</protein>
<gene>
    <name evidence="5" type="ORF">BIU88_11430</name>
</gene>
<dbReference type="Gene3D" id="2.40.160.20">
    <property type="match status" value="1"/>
</dbReference>
<sequence>MKQTSKMVMIAVALLAGVSGTAWANGTEMPPPEPSPYTPPPAPVEMPAPPPAAKSDAGFYISGAVGLGIPGSFKTDYSPAERVDTVCTPGESSYDSGKDGKCVIGKDSRCDSGSKSGGNTVPPTCTSETVEYVDTANGADFDMKSGLVLNGAIGYNFGSARLEGAVGYQKHDFKDMDEDISLLTAMVNAYYDFDVDSSVRPYIMGGLGMARVDMSWTSDNEDVFAWQVGAGLGLKVADATTLDLGYRYLKPNEFDTHGLGDGKLECHNVMLGLRYQF</sequence>
<feature type="signal peptide" evidence="3">
    <location>
        <begin position="1"/>
        <end position="24"/>
    </location>
</feature>
<dbReference type="InterPro" id="IPR011250">
    <property type="entry name" value="OMP/PagP_B-barrel"/>
</dbReference>
<evidence type="ECO:0000313" key="5">
    <source>
        <dbReference type="EMBL" id="AOS84689.1"/>
    </source>
</evidence>
<proteinExistence type="predicted"/>
<evidence type="ECO:0000313" key="6">
    <source>
        <dbReference type="Proteomes" id="UP000095185"/>
    </source>
</evidence>
<dbReference type="AlphaFoldDB" id="A0A1D8D9R6"/>
<feature type="domain" description="Outer membrane protein beta-barrel" evidence="4">
    <location>
        <begin position="138"/>
        <end position="277"/>
    </location>
</feature>
<keyword evidence="6" id="KW-1185">Reference proteome</keyword>
<dbReference type="STRING" id="274537.BIU88_11430"/>
<dbReference type="SUPFAM" id="SSF56925">
    <property type="entry name" value="OMPA-like"/>
    <property type="match status" value="1"/>
</dbReference>
<evidence type="ECO:0000256" key="1">
    <source>
        <dbReference type="ARBA" id="ARBA00022729"/>
    </source>
</evidence>
<dbReference type="EMBL" id="CP017305">
    <property type="protein sequence ID" value="AOS84689.1"/>
    <property type="molecule type" value="Genomic_DNA"/>
</dbReference>
<feature type="compositionally biased region" description="Pro residues" evidence="2">
    <location>
        <begin position="29"/>
        <end position="49"/>
    </location>
</feature>
<dbReference type="KEGG" id="clz:BIU88_11430"/>
<dbReference type="InterPro" id="IPR027385">
    <property type="entry name" value="Beta-barrel_OMP"/>
</dbReference>
<keyword evidence="1 3" id="KW-0732">Signal</keyword>
<reference evidence="5" key="1">
    <citation type="submission" date="2016-09" db="EMBL/GenBank/DDBJ databases">
        <title>Genome sequence of Chlorobaculum limnaeum.</title>
        <authorList>
            <person name="Liu Z."/>
            <person name="Tank M."/>
            <person name="Bryant D.A."/>
        </authorList>
    </citation>
    <scope>NUCLEOTIDE SEQUENCE [LARGE SCALE GENOMIC DNA]</scope>
    <source>
        <strain evidence="5">DSM 1677</strain>
    </source>
</reference>
<evidence type="ECO:0000259" key="4">
    <source>
        <dbReference type="Pfam" id="PF13505"/>
    </source>
</evidence>
<name>A0A1D8D9R6_CHLLM</name>
<evidence type="ECO:0000256" key="3">
    <source>
        <dbReference type="SAM" id="SignalP"/>
    </source>
</evidence>
<feature type="chain" id="PRO_5009106651" description="Outer membrane protein beta-barrel domain-containing protein" evidence="3">
    <location>
        <begin position="25"/>
        <end position="277"/>
    </location>
</feature>
<dbReference type="Pfam" id="PF13505">
    <property type="entry name" value="OMP_b-brl"/>
    <property type="match status" value="1"/>
</dbReference>
<dbReference type="Proteomes" id="UP000095185">
    <property type="component" value="Chromosome"/>
</dbReference>